<comment type="similarity">
    <text evidence="1">Belongs to the plant acyltransferase family.</text>
</comment>
<organism evidence="2 3">
    <name type="scientific">Eucalyptus globulus</name>
    <name type="common">Tasmanian blue gum</name>
    <dbReference type="NCBI Taxonomy" id="34317"/>
    <lineage>
        <taxon>Eukaryota</taxon>
        <taxon>Viridiplantae</taxon>
        <taxon>Streptophyta</taxon>
        <taxon>Embryophyta</taxon>
        <taxon>Tracheophyta</taxon>
        <taxon>Spermatophyta</taxon>
        <taxon>Magnoliopsida</taxon>
        <taxon>eudicotyledons</taxon>
        <taxon>Gunneridae</taxon>
        <taxon>Pentapetalae</taxon>
        <taxon>rosids</taxon>
        <taxon>malvids</taxon>
        <taxon>Myrtales</taxon>
        <taxon>Myrtaceae</taxon>
        <taxon>Myrtoideae</taxon>
        <taxon>Eucalypteae</taxon>
        <taxon>Eucalyptus</taxon>
    </lineage>
</organism>
<protein>
    <recommendedName>
        <fullName evidence="4">Omega-hydroxypalmitate O-feruloyl transferase</fullName>
    </recommendedName>
</protein>
<dbReference type="PANTHER" id="PTHR31642:SF318">
    <property type="entry name" value="OMEGA-HYDROXYPALMITATE O-FERULOYL TRANSFERASE"/>
    <property type="match status" value="1"/>
</dbReference>
<name>A0ABD3IUD9_EUCGL</name>
<proteinExistence type="inferred from homology"/>
<evidence type="ECO:0008006" key="4">
    <source>
        <dbReference type="Google" id="ProtNLM"/>
    </source>
</evidence>
<dbReference type="AlphaFoldDB" id="A0ABD3IUD9"/>
<dbReference type="Gene3D" id="3.30.559.10">
    <property type="entry name" value="Chloramphenicol acetyltransferase-like domain"/>
    <property type="match status" value="2"/>
</dbReference>
<dbReference type="InterPro" id="IPR050317">
    <property type="entry name" value="Plant_Fungal_Acyltransferase"/>
</dbReference>
<dbReference type="Proteomes" id="UP001634007">
    <property type="component" value="Unassembled WGS sequence"/>
</dbReference>
<reference evidence="2 3" key="1">
    <citation type="submission" date="2024-11" db="EMBL/GenBank/DDBJ databases">
        <title>Chromosome-level genome assembly of Eucalyptus globulus Labill. provides insights into its genome evolution.</title>
        <authorList>
            <person name="Li X."/>
        </authorList>
    </citation>
    <scope>NUCLEOTIDE SEQUENCE [LARGE SCALE GENOMIC DNA]</scope>
    <source>
        <strain evidence="2">CL2024</strain>
        <tissue evidence="2">Fresh tender leaves</tissue>
    </source>
</reference>
<dbReference type="Pfam" id="PF02458">
    <property type="entry name" value="Transferase"/>
    <property type="match status" value="1"/>
</dbReference>
<comment type="caution">
    <text evidence="2">The sequence shown here is derived from an EMBL/GenBank/DDBJ whole genome shotgun (WGS) entry which is preliminary data.</text>
</comment>
<gene>
    <name evidence="2" type="ORF">ACJRO7_003324</name>
</gene>
<keyword evidence="3" id="KW-1185">Reference proteome</keyword>
<sequence length="433" mass="48240">MEAFQTTTINALIVERSVPVAILPEQETPGGSLFLSNIDRVSAFYLPMVYSFGRSDARTVDVIKKALSRVLIHYYPLAGRLAKNSQGKLTVDCEKKLGVPFVEASANCDIEDLGDMRFLDCNVLRKLVYRDSTDNIQEVAPLLTAQVTKFRCEGFTVGITFNHCMFDGTSVMNFMNSWAEIARGSRPLSLIPCHKRTILKSRAPPQITGTSDSFVQASDVSDLKALYEEEQIVWRSFHFDNEKLATLKKMATTDGQIISSCSNFEAIAALVWRARTIALKMKPHQLLKLLFPVDFRSKMKPPMPRYIGNAVVEACCLCTAGELIDEPISFTVGRIQEAIERVNEDYVRSWIDSLDVHQFDLLSLTSLALASWQRFDYGSTDFGWGKPRTFGTGDLPGGCLFMADGSDRKGIVVVLGLPLLAMNTFEKLVQLEG</sequence>
<dbReference type="InterPro" id="IPR023213">
    <property type="entry name" value="CAT-like_dom_sf"/>
</dbReference>
<evidence type="ECO:0000313" key="3">
    <source>
        <dbReference type="Proteomes" id="UP001634007"/>
    </source>
</evidence>
<dbReference type="SUPFAM" id="SSF52777">
    <property type="entry name" value="CoA-dependent acyltransferases"/>
    <property type="match status" value="1"/>
</dbReference>
<evidence type="ECO:0000256" key="1">
    <source>
        <dbReference type="ARBA" id="ARBA00009861"/>
    </source>
</evidence>
<dbReference type="PANTHER" id="PTHR31642">
    <property type="entry name" value="TRICHOTHECENE 3-O-ACETYLTRANSFERASE"/>
    <property type="match status" value="1"/>
</dbReference>
<evidence type="ECO:0000313" key="2">
    <source>
        <dbReference type="EMBL" id="KAL3718171.1"/>
    </source>
</evidence>
<dbReference type="EMBL" id="JBJKBG010000010">
    <property type="protein sequence ID" value="KAL3718171.1"/>
    <property type="molecule type" value="Genomic_DNA"/>
</dbReference>
<accession>A0ABD3IUD9</accession>